<feature type="region of interest" description="Disordered" evidence="1">
    <location>
        <begin position="151"/>
        <end position="214"/>
    </location>
</feature>
<feature type="region of interest" description="Disordered" evidence="1">
    <location>
        <begin position="254"/>
        <end position="280"/>
    </location>
</feature>
<feature type="compositionally biased region" description="Polar residues" evidence="1">
    <location>
        <begin position="658"/>
        <end position="672"/>
    </location>
</feature>
<feature type="compositionally biased region" description="Polar residues" evidence="1">
    <location>
        <begin position="108"/>
        <end position="119"/>
    </location>
</feature>
<proteinExistence type="predicted"/>
<evidence type="ECO:0000313" key="2">
    <source>
        <dbReference type="EMBL" id="CZR52250.1"/>
    </source>
</evidence>
<accession>A0A1L7WHK5</accession>
<feature type="compositionally biased region" description="Polar residues" evidence="1">
    <location>
        <begin position="163"/>
        <end position="172"/>
    </location>
</feature>
<keyword evidence="3" id="KW-1185">Reference proteome</keyword>
<feature type="compositionally biased region" description="Basic and acidic residues" evidence="1">
    <location>
        <begin position="727"/>
        <end position="744"/>
    </location>
</feature>
<reference evidence="2 3" key="1">
    <citation type="submission" date="2016-03" db="EMBL/GenBank/DDBJ databases">
        <authorList>
            <person name="Ploux O."/>
        </authorList>
    </citation>
    <scope>NUCLEOTIDE SEQUENCE [LARGE SCALE GENOMIC DNA]</scope>
    <source>
        <strain evidence="2 3">UAMH 11012</strain>
    </source>
</reference>
<dbReference type="OrthoDB" id="5397183at2759"/>
<feature type="region of interest" description="Disordered" evidence="1">
    <location>
        <begin position="23"/>
        <end position="42"/>
    </location>
</feature>
<feature type="compositionally biased region" description="Polar residues" evidence="1">
    <location>
        <begin position="254"/>
        <end position="278"/>
    </location>
</feature>
<feature type="region of interest" description="Disordered" evidence="1">
    <location>
        <begin position="491"/>
        <end position="521"/>
    </location>
</feature>
<feature type="region of interest" description="Disordered" evidence="1">
    <location>
        <begin position="583"/>
        <end position="634"/>
    </location>
</feature>
<name>A0A1L7WHK5_9HELO</name>
<dbReference type="Proteomes" id="UP000184330">
    <property type="component" value="Unassembled WGS sequence"/>
</dbReference>
<organism evidence="2 3">
    <name type="scientific">Phialocephala subalpina</name>
    <dbReference type="NCBI Taxonomy" id="576137"/>
    <lineage>
        <taxon>Eukaryota</taxon>
        <taxon>Fungi</taxon>
        <taxon>Dikarya</taxon>
        <taxon>Ascomycota</taxon>
        <taxon>Pezizomycotina</taxon>
        <taxon>Leotiomycetes</taxon>
        <taxon>Helotiales</taxon>
        <taxon>Mollisiaceae</taxon>
        <taxon>Phialocephala</taxon>
        <taxon>Phialocephala fortinii species complex</taxon>
    </lineage>
</organism>
<feature type="compositionally biased region" description="Basic and acidic residues" evidence="1">
    <location>
        <begin position="491"/>
        <end position="502"/>
    </location>
</feature>
<feature type="compositionally biased region" description="Basic and acidic residues" evidence="1">
    <location>
        <begin position="589"/>
        <end position="598"/>
    </location>
</feature>
<feature type="region of interest" description="Disordered" evidence="1">
    <location>
        <begin position="104"/>
        <end position="139"/>
    </location>
</feature>
<protein>
    <submittedName>
        <fullName evidence="2">Uncharacterized protein</fullName>
    </submittedName>
</protein>
<feature type="region of interest" description="Disordered" evidence="1">
    <location>
        <begin position="658"/>
        <end position="753"/>
    </location>
</feature>
<feature type="region of interest" description="Disordered" evidence="1">
    <location>
        <begin position="380"/>
        <end position="401"/>
    </location>
</feature>
<gene>
    <name evidence="2" type="ORF">PAC_02127</name>
</gene>
<dbReference type="AlphaFoldDB" id="A0A1L7WHK5"/>
<sequence length="957" mass="106690">MAYQGWNLDDMRRSGSEFINQTGTLNAQSTDPPMPSFTPINPIPARAQFVSPQKTLHRVDVYDTVEFGDEPAELPLAKSKKGRAQSNKSRAVSVNPLWEYVDEGDLAGQNNGVDFQTTLPKRRKPAATKRTNSLKAPANTLSQFWSQDEEQLAGLQGNEDEQPSSQLTTPPDSANKKRKRTASAKPQPSKPKMGPFKAPTITKPAVSRQKETAQEHIQTKTITCLGHTTSQDQVKLSQTTMDRLKSFRYIPPSATQHQEETPTVSVQNPQSQSESSAAMNADPDGALFEEEINENSMSAYNEFHEGHFNDATSHDSYFTRDDQEVASIAFKHNLTPRNNAFFADATWNVVQMSSLPQYSSPTEKEYRLATNLARQEIPTVLERETNDQPNSPDKSPDGLSHLSNLVQQNETHPLGPPLQVTVRTKASHGSSRYDEPDSSQARAMLDLLDRPESALLNHESLLGQSFQEPSLPLDHLATQRPLHSEHELLDGTQRARDQHEEPSSQFLPTLKPAQLKPCPDPSRDIQVERSDIDDIDMAAEDVSKVYDLTDYDQGLDDSDLMELMTQPVVPATQLIVLPKVGSSFPQEQPEAKPVENGRNKSNSSLVNGTQDQLIASKPSSPGILSPETNDEFPLDDDMEEEMMNLAESNNGVVERFQSPASVQHRSEGSSSGEVYDKSLQFSPPKQRPAAESPTKTSRHTDKDSALHSPSSVPEMPVEEDWSYIRSSAEKHTGSSRPSDRRGASLEEVEEVSPIWSQAKPVPSLAMRKQSSTSQMTTTTITTILDDSHEYEPLKPFARPDFPTLIRDRSPVVGLSPQTFLRVCFRVAEMLKEGARCNALKEDAVIELFSRVTHSSREPGTARQHFEFADLWHDRPPFPNGILTNCKTTGLADTESKIFQRVVQDGPMMARCFGRLKRDSQISTGWLLDIINIRTTDWEEIRWTKRIVGAGLVKFENH</sequence>
<feature type="compositionally biased region" description="Polar residues" evidence="1">
    <location>
        <begin position="129"/>
        <end position="139"/>
    </location>
</feature>
<evidence type="ECO:0000256" key="1">
    <source>
        <dbReference type="SAM" id="MobiDB-lite"/>
    </source>
</evidence>
<feature type="compositionally biased region" description="Polar residues" evidence="1">
    <location>
        <begin position="599"/>
        <end position="619"/>
    </location>
</feature>
<evidence type="ECO:0000313" key="3">
    <source>
        <dbReference type="Proteomes" id="UP000184330"/>
    </source>
</evidence>
<dbReference type="EMBL" id="FJOG01000002">
    <property type="protein sequence ID" value="CZR52250.1"/>
    <property type="molecule type" value="Genomic_DNA"/>
</dbReference>